<gene>
    <name evidence="2" type="ORF">XmelCFBP4644_19945</name>
</gene>
<reference evidence="2 3" key="1">
    <citation type="submission" date="2016-08" db="EMBL/GenBank/DDBJ databases">
        <authorList>
            <person name="Seilhamer J.J."/>
        </authorList>
    </citation>
    <scope>NUCLEOTIDE SEQUENCE [LARGE SCALE GENOMIC DNA]</scope>
    <source>
        <strain evidence="2 3">CFBP4644</strain>
    </source>
</reference>
<dbReference type="Proteomes" id="UP000239865">
    <property type="component" value="Unassembled WGS sequence"/>
</dbReference>
<dbReference type="EMBL" id="MDEH01000020">
    <property type="protein sequence ID" value="PPU70542.1"/>
    <property type="molecule type" value="Genomic_DNA"/>
</dbReference>
<dbReference type="AlphaFoldDB" id="A0A2S7D9P1"/>
<dbReference type="RefSeq" id="WP_104588940.1">
    <property type="nucleotide sequence ID" value="NZ_JAJGQH010000026.1"/>
</dbReference>
<evidence type="ECO:0000313" key="3">
    <source>
        <dbReference type="Proteomes" id="UP000239865"/>
    </source>
</evidence>
<organism evidence="2 3">
    <name type="scientific">Xanthomonas melonis</name>
    <dbReference type="NCBI Taxonomy" id="56456"/>
    <lineage>
        <taxon>Bacteria</taxon>
        <taxon>Pseudomonadati</taxon>
        <taxon>Pseudomonadota</taxon>
        <taxon>Gammaproteobacteria</taxon>
        <taxon>Lysobacterales</taxon>
        <taxon>Lysobacteraceae</taxon>
        <taxon>Xanthomonas</taxon>
    </lineage>
</organism>
<evidence type="ECO:0000256" key="1">
    <source>
        <dbReference type="SAM" id="MobiDB-lite"/>
    </source>
</evidence>
<name>A0A2S7D9P1_9XANT</name>
<feature type="compositionally biased region" description="Polar residues" evidence="1">
    <location>
        <begin position="26"/>
        <end position="35"/>
    </location>
</feature>
<feature type="region of interest" description="Disordered" evidence="1">
    <location>
        <begin position="1"/>
        <end position="35"/>
    </location>
</feature>
<sequence>MVVDLAHWNPSFETEDSPNKGKVVENSDNPTSSLDANTADKLLDLLSTDDSYRELFSKDPATALASIGYTHPSDQPYPEVVELASKDKIAEARETLKRHLVSLDGLVIIFFLDGSRKN</sequence>
<protein>
    <submittedName>
        <fullName evidence="2">Uncharacterized protein</fullName>
    </submittedName>
</protein>
<dbReference type="NCBIfam" id="TIGR04509">
    <property type="entry name" value="mod_pep_NH_fam"/>
    <property type="match status" value="1"/>
</dbReference>
<dbReference type="InterPro" id="IPR030976">
    <property type="entry name" value="Mod_pep_NH_fam"/>
</dbReference>
<proteinExistence type="predicted"/>
<evidence type="ECO:0000313" key="2">
    <source>
        <dbReference type="EMBL" id="PPU70542.1"/>
    </source>
</evidence>
<accession>A0A2S7D9P1</accession>
<comment type="caution">
    <text evidence="2">The sequence shown here is derived from an EMBL/GenBank/DDBJ whole genome shotgun (WGS) entry which is preliminary data.</text>
</comment>